<name>A0A9D2RSF7_9FIRM</name>
<evidence type="ECO:0000256" key="1">
    <source>
        <dbReference type="SAM" id="MobiDB-lite"/>
    </source>
</evidence>
<dbReference type="AlphaFoldDB" id="A0A9D2RSF7"/>
<sequence length="267" mass="29971">MAESIIKSGRRKGFTTVFRSVAQDPRISLKARGLFLLMQSLPDDWSYSISGLAAKANTGKDTIRSALKELTDVGYLVKEQAHDSGGKFTRNVFILQDEAPSPLSENPTTVGSSEAPSSGKPSTGKPTTEKPSTDFPTLQNTEVQIQDINNPPISPQGGRRSRRTHKETADWKPERFEAFWTYYRTYVRNEDRQAAIRAWDKLRPDDALIARIGRALEIQIKSPEWIKGVGRPYASTYLNNARWEDVEGLPPPPPGSRPPRREVYGWE</sequence>
<protein>
    <submittedName>
        <fullName evidence="2">Helix-turn-helix domain-containing protein</fullName>
    </submittedName>
</protein>
<proteinExistence type="predicted"/>
<feature type="region of interest" description="Disordered" evidence="1">
    <location>
        <begin position="99"/>
        <end position="168"/>
    </location>
</feature>
<dbReference type="Pfam" id="PF13730">
    <property type="entry name" value="HTH_36"/>
    <property type="match status" value="1"/>
</dbReference>
<organism evidence="2 3">
    <name type="scientific">Candidatus Oscillibacter excrementigallinarum</name>
    <dbReference type="NCBI Taxonomy" id="2838716"/>
    <lineage>
        <taxon>Bacteria</taxon>
        <taxon>Bacillati</taxon>
        <taxon>Bacillota</taxon>
        <taxon>Clostridia</taxon>
        <taxon>Eubacteriales</taxon>
        <taxon>Oscillospiraceae</taxon>
        <taxon>Oscillibacter</taxon>
    </lineage>
</organism>
<comment type="caution">
    <text evidence="2">The sequence shown here is derived from an EMBL/GenBank/DDBJ whole genome shotgun (WGS) entry which is preliminary data.</text>
</comment>
<feature type="region of interest" description="Disordered" evidence="1">
    <location>
        <begin position="244"/>
        <end position="267"/>
    </location>
</feature>
<accession>A0A9D2RSF7</accession>
<gene>
    <name evidence="2" type="ORF">H9787_11715</name>
</gene>
<dbReference type="EMBL" id="DWZJ01000106">
    <property type="protein sequence ID" value="HJB14360.1"/>
    <property type="molecule type" value="Genomic_DNA"/>
</dbReference>
<reference evidence="2" key="1">
    <citation type="journal article" date="2021" name="PeerJ">
        <title>Extensive microbial diversity within the chicken gut microbiome revealed by metagenomics and culture.</title>
        <authorList>
            <person name="Gilroy R."/>
            <person name="Ravi A."/>
            <person name="Getino M."/>
            <person name="Pursley I."/>
            <person name="Horton D.L."/>
            <person name="Alikhan N.F."/>
            <person name="Baker D."/>
            <person name="Gharbi K."/>
            <person name="Hall N."/>
            <person name="Watson M."/>
            <person name="Adriaenssens E.M."/>
            <person name="Foster-Nyarko E."/>
            <person name="Jarju S."/>
            <person name="Secka A."/>
            <person name="Antonio M."/>
            <person name="Oren A."/>
            <person name="Chaudhuri R.R."/>
            <person name="La Ragione R."/>
            <person name="Hildebrand F."/>
            <person name="Pallen M.J."/>
        </authorList>
    </citation>
    <scope>NUCLEOTIDE SEQUENCE</scope>
    <source>
        <strain evidence="2">ChiBcec18-1249</strain>
    </source>
</reference>
<feature type="compositionally biased region" description="Polar residues" evidence="1">
    <location>
        <begin position="133"/>
        <end position="151"/>
    </location>
</feature>
<evidence type="ECO:0000313" key="2">
    <source>
        <dbReference type="EMBL" id="HJB14360.1"/>
    </source>
</evidence>
<dbReference type="Proteomes" id="UP000823824">
    <property type="component" value="Unassembled WGS sequence"/>
</dbReference>
<reference evidence="2" key="2">
    <citation type="submission" date="2021-04" db="EMBL/GenBank/DDBJ databases">
        <authorList>
            <person name="Gilroy R."/>
        </authorList>
    </citation>
    <scope>NUCLEOTIDE SEQUENCE</scope>
    <source>
        <strain evidence="2">ChiBcec18-1249</strain>
    </source>
</reference>
<feature type="compositionally biased region" description="Polar residues" evidence="1">
    <location>
        <begin position="103"/>
        <end position="126"/>
    </location>
</feature>
<evidence type="ECO:0000313" key="3">
    <source>
        <dbReference type="Proteomes" id="UP000823824"/>
    </source>
</evidence>